<comment type="similarity">
    <text evidence="1">Belongs to the cytochrome P450 family.</text>
</comment>
<protein>
    <submittedName>
        <fullName evidence="2">Cytochrome P450 hydroxylase</fullName>
    </submittedName>
</protein>
<evidence type="ECO:0000313" key="2">
    <source>
        <dbReference type="EMBL" id="VAW42909.1"/>
    </source>
</evidence>
<dbReference type="SUPFAM" id="SSF48264">
    <property type="entry name" value="Cytochrome P450"/>
    <property type="match status" value="1"/>
</dbReference>
<evidence type="ECO:0000256" key="1">
    <source>
        <dbReference type="ARBA" id="ARBA00010617"/>
    </source>
</evidence>
<dbReference type="GO" id="GO:0020037">
    <property type="term" value="F:heme binding"/>
    <property type="evidence" value="ECO:0007669"/>
    <property type="project" value="InterPro"/>
</dbReference>
<dbReference type="AlphaFoldDB" id="A0A3B0W0V8"/>
<proteinExistence type="inferred from homology"/>
<sequence length="413" mass="47187">MQENSKGWAASAGCPVDHHHLRAQRTAPEVEPTDRPIEQGADGVWHVRGYEEAQAILRSDVVRQAGFQAEMLEKLPSYMNPPILFLEGKPHQEQRRQTARFFTPRTTDSQYRQMMRDFADEVVADFVRRGRADLSEMSMKMAVRVASQVVGLTNSKNLGMNGRIERFLQQGSSDFGWTLRQIKSFIRIQFDLLRFFLLDVRPAIKVRQAEPQEDVISHLLASGYGNTEIMTECITYGAAGMVTTREFISVALWHCLENREWHQLMLTADQNTRYTFLHELLRLKPVVGHLYRKTTAALTLQSEGKAITIPAGSMIDLHVYAVNGDESIVGERPLQLCPARKMKPRKPKVPQFVMSFGDGPHRCPGTYIAIQESDIFLRRLLKLENLRIEQQPTVTYNQTVKGYELRNFIIALD</sequence>
<reference evidence="2" key="1">
    <citation type="submission" date="2018-06" db="EMBL/GenBank/DDBJ databases">
        <authorList>
            <person name="Zhirakovskaya E."/>
        </authorList>
    </citation>
    <scope>NUCLEOTIDE SEQUENCE</scope>
</reference>
<dbReference type="InterPro" id="IPR017972">
    <property type="entry name" value="Cyt_P450_CS"/>
</dbReference>
<name>A0A3B0W0V8_9ZZZZ</name>
<dbReference type="PANTHER" id="PTHR46696">
    <property type="entry name" value="P450, PUTATIVE (EUROFUNG)-RELATED"/>
    <property type="match status" value="1"/>
</dbReference>
<dbReference type="Pfam" id="PF00067">
    <property type="entry name" value="p450"/>
    <property type="match status" value="1"/>
</dbReference>
<dbReference type="PROSITE" id="PS00086">
    <property type="entry name" value="CYTOCHROME_P450"/>
    <property type="match status" value="1"/>
</dbReference>
<dbReference type="GO" id="GO:0005506">
    <property type="term" value="F:iron ion binding"/>
    <property type="evidence" value="ECO:0007669"/>
    <property type="project" value="InterPro"/>
</dbReference>
<dbReference type="CDD" id="cd00302">
    <property type="entry name" value="cytochrome_P450"/>
    <property type="match status" value="1"/>
</dbReference>
<dbReference type="PANTHER" id="PTHR46696:SF1">
    <property type="entry name" value="CYTOCHROME P450 YJIB-RELATED"/>
    <property type="match status" value="1"/>
</dbReference>
<dbReference type="InterPro" id="IPR036396">
    <property type="entry name" value="Cyt_P450_sf"/>
</dbReference>
<dbReference type="GO" id="GO:0004497">
    <property type="term" value="F:monooxygenase activity"/>
    <property type="evidence" value="ECO:0007669"/>
    <property type="project" value="InterPro"/>
</dbReference>
<gene>
    <name evidence="2" type="ORF">MNBD_CHLOROFLEXI01-2209</name>
</gene>
<organism evidence="2">
    <name type="scientific">hydrothermal vent metagenome</name>
    <dbReference type="NCBI Taxonomy" id="652676"/>
    <lineage>
        <taxon>unclassified sequences</taxon>
        <taxon>metagenomes</taxon>
        <taxon>ecological metagenomes</taxon>
    </lineage>
</organism>
<accession>A0A3B0W0V8</accession>
<dbReference type="Gene3D" id="1.10.630.10">
    <property type="entry name" value="Cytochrome P450"/>
    <property type="match status" value="1"/>
</dbReference>
<dbReference type="InterPro" id="IPR001128">
    <property type="entry name" value="Cyt_P450"/>
</dbReference>
<dbReference type="EMBL" id="UOEU01000980">
    <property type="protein sequence ID" value="VAW42909.1"/>
    <property type="molecule type" value="Genomic_DNA"/>
</dbReference>
<dbReference type="GO" id="GO:0016705">
    <property type="term" value="F:oxidoreductase activity, acting on paired donors, with incorporation or reduction of molecular oxygen"/>
    <property type="evidence" value="ECO:0007669"/>
    <property type="project" value="InterPro"/>
</dbReference>